<dbReference type="OrthoDB" id="4850726at2759"/>
<proteinExistence type="predicted"/>
<name>A0A4U0X5U8_9PEZI</name>
<feature type="domain" description="Heterokaryon incompatibility" evidence="2">
    <location>
        <begin position="116"/>
        <end position="196"/>
    </location>
</feature>
<protein>
    <recommendedName>
        <fullName evidence="2">Heterokaryon incompatibility domain-containing protein</fullName>
    </recommendedName>
</protein>
<dbReference type="PANTHER" id="PTHR24148:SF64">
    <property type="entry name" value="HETEROKARYON INCOMPATIBILITY DOMAIN-CONTAINING PROTEIN"/>
    <property type="match status" value="1"/>
</dbReference>
<dbReference type="AlphaFoldDB" id="A0A4U0X5U8"/>
<reference evidence="3 4" key="1">
    <citation type="submission" date="2017-03" db="EMBL/GenBank/DDBJ databases">
        <title>Genomes of endolithic fungi from Antarctica.</title>
        <authorList>
            <person name="Coleine C."/>
            <person name="Masonjones S."/>
            <person name="Stajich J.E."/>
        </authorList>
    </citation>
    <scope>NUCLEOTIDE SEQUENCE [LARGE SCALE GENOMIC DNA]</scope>
    <source>
        <strain evidence="3 4">CCFEE 5184</strain>
    </source>
</reference>
<evidence type="ECO:0000313" key="4">
    <source>
        <dbReference type="Proteomes" id="UP000309340"/>
    </source>
</evidence>
<dbReference type="STRING" id="329884.A0A4U0X5U8"/>
<dbReference type="Pfam" id="PF06985">
    <property type="entry name" value="HET"/>
    <property type="match status" value="1"/>
</dbReference>
<evidence type="ECO:0000313" key="3">
    <source>
        <dbReference type="EMBL" id="TKA71842.1"/>
    </source>
</evidence>
<dbReference type="Proteomes" id="UP000309340">
    <property type="component" value="Unassembled WGS sequence"/>
</dbReference>
<gene>
    <name evidence="3" type="ORF">B0A55_06796</name>
</gene>
<organism evidence="3 4">
    <name type="scientific">Friedmanniomyces simplex</name>
    <dbReference type="NCBI Taxonomy" id="329884"/>
    <lineage>
        <taxon>Eukaryota</taxon>
        <taxon>Fungi</taxon>
        <taxon>Dikarya</taxon>
        <taxon>Ascomycota</taxon>
        <taxon>Pezizomycotina</taxon>
        <taxon>Dothideomycetes</taxon>
        <taxon>Dothideomycetidae</taxon>
        <taxon>Mycosphaerellales</taxon>
        <taxon>Teratosphaeriaceae</taxon>
        <taxon>Friedmanniomyces</taxon>
    </lineage>
</organism>
<evidence type="ECO:0000259" key="2">
    <source>
        <dbReference type="Pfam" id="PF06985"/>
    </source>
</evidence>
<dbReference type="PANTHER" id="PTHR24148">
    <property type="entry name" value="ANKYRIN REPEAT DOMAIN-CONTAINING PROTEIN 39 HOMOLOG-RELATED"/>
    <property type="match status" value="1"/>
</dbReference>
<accession>A0A4U0X5U8</accession>
<evidence type="ECO:0000256" key="1">
    <source>
        <dbReference type="SAM" id="MobiDB-lite"/>
    </source>
</evidence>
<dbReference type="InterPro" id="IPR010730">
    <property type="entry name" value="HET"/>
</dbReference>
<feature type="region of interest" description="Disordered" evidence="1">
    <location>
        <begin position="77"/>
        <end position="104"/>
    </location>
</feature>
<feature type="compositionally biased region" description="Low complexity" evidence="1">
    <location>
        <begin position="81"/>
        <end position="92"/>
    </location>
</feature>
<sequence length="216" mass="23874">MSACSDLLPGHADDELKINIFQTQLVRPVELAHPQTPAKPRLSLHQLLETLPSYWEVHETLAARYVFRNPSSSITSGCIPMRRSSGSTMSGGPEVTPPTKPSPTVHVEHEDGHQAHSLLQVPENLASALRYLRSPDRARTLWADSISINQANLPERNAHVKRMSDIYKLAYRIVAWLGPPTFNSKLAIASLNRYSAEVDYTSGLKRISAPNATHPG</sequence>
<comment type="caution">
    <text evidence="3">The sequence shown here is derived from an EMBL/GenBank/DDBJ whole genome shotgun (WGS) entry which is preliminary data.</text>
</comment>
<keyword evidence="4" id="KW-1185">Reference proteome</keyword>
<dbReference type="EMBL" id="NAJQ01000334">
    <property type="protein sequence ID" value="TKA71842.1"/>
    <property type="molecule type" value="Genomic_DNA"/>
</dbReference>
<dbReference type="InterPro" id="IPR052895">
    <property type="entry name" value="HetReg/Transcr_Mod"/>
</dbReference>